<dbReference type="HAMAP" id="MF_01139">
    <property type="entry name" value="ISPT"/>
    <property type="match status" value="1"/>
</dbReference>
<keyword evidence="4" id="KW-1185">Reference proteome</keyword>
<dbReference type="PANTHER" id="PTHR10291">
    <property type="entry name" value="DEHYDRODOLICHYL DIPHOSPHATE SYNTHASE FAMILY MEMBER"/>
    <property type="match status" value="1"/>
</dbReference>
<feature type="binding site" evidence="2">
    <location>
        <position position="35"/>
    </location>
    <ligand>
        <name>substrate</name>
    </ligand>
</feature>
<keyword evidence="2" id="KW-0573">Peptidoglycan synthesis</keyword>
<dbReference type="OrthoDB" id="4191603at2"/>
<keyword evidence="2" id="KW-0460">Magnesium</keyword>
<feature type="binding site" evidence="2">
    <location>
        <position position="207"/>
    </location>
    <ligand>
        <name>Mg(2+)</name>
        <dbReference type="ChEBI" id="CHEBI:18420"/>
    </ligand>
</feature>
<dbReference type="GO" id="GO:0008360">
    <property type="term" value="P:regulation of cell shape"/>
    <property type="evidence" value="ECO:0007669"/>
    <property type="project" value="UniProtKB-KW"/>
</dbReference>
<dbReference type="RefSeq" id="WP_009143074.1">
    <property type="nucleotide sequence ID" value="NZ_GL830979.1"/>
</dbReference>
<evidence type="ECO:0000256" key="1">
    <source>
        <dbReference type="ARBA" id="ARBA00022679"/>
    </source>
</evidence>
<organism evidence="3 4">
    <name type="scientific">Succinatimonas hippei (strain DSM 22608 / JCM 16073 / KCTC 15190 / YIT 12066)</name>
    <dbReference type="NCBI Taxonomy" id="762983"/>
    <lineage>
        <taxon>Bacteria</taxon>
        <taxon>Pseudomonadati</taxon>
        <taxon>Pseudomonadota</taxon>
        <taxon>Gammaproteobacteria</taxon>
        <taxon>Aeromonadales</taxon>
        <taxon>Succinivibrionaceae</taxon>
        <taxon>Succinatimonas</taxon>
    </lineage>
</organism>
<dbReference type="InterPro" id="IPR036424">
    <property type="entry name" value="UPP_synth-like_sf"/>
</dbReference>
<comment type="catalytic activity">
    <reaction evidence="2">
        <text>8 isopentenyl diphosphate + (2E,6E)-farnesyl diphosphate = di-trans,octa-cis-undecaprenyl diphosphate + 8 diphosphate</text>
        <dbReference type="Rhea" id="RHEA:27551"/>
        <dbReference type="ChEBI" id="CHEBI:33019"/>
        <dbReference type="ChEBI" id="CHEBI:58405"/>
        <dbReference type="ChEBI" id="CHEBI:128769"/>
        <dbReference type="ChEBI" id="CHEBI:175763"/>
        <dbReference type="EC" id="2.5.1.31"/>
    </reaction>
</comment>
<proteinExistence type="inferred from homology"/>
<feature type="active site" evidence="2">
    <location>
        <position position="22"/>
    </location>
</feature>
<feature type="active site" description="Proton acceptor" evidence="2">
    <location>
        <position position="70"/>
    </location>
</feature>
<dbReference type="PANTHER" id="PTHR10291:SF0">
    <property type="entry name" value="DEHYDRODOLICHYL DIPHOSPHATE SYNTHASE 2"/>
    <property type="match status" value="1"/>
</dbReference>
<evidence type="ECO:0000313" key="4">
    <source>
        <dbReference type="Proteomes" id="UP000018458"/>
    </source>
</evidence>
<feature type="binding site" evidence="2">
    <location>
        <position position="22"/>
    </location>
    <ligand>
        <name>Mg(2+)</name>
        <dbReference type="ChEBI" id="CHEBI:18420"/>
    </ligand>
</feature>
<sequence length="247" mass="27908">MLTDKEMTGEIKIPRHVAIIMDGNGRWAEQRGMSRVKGHKEGAAAVRRTIEAAAKLGVHSLTLFAFSSENWKRPQTEVSALMELFSLSLKKETPVLHKNNIKAKVIGDVLRFNSGLQKAIHVLEETTAGNTGLELNIAANYGGRWDIVEACRKILDQISCGQVTKNDLNEEYFNKQLSLPQDIDLLIRTGGEMRISNFLLWQCAYSELYVTDVLWPDFDEEELTKAFLFFSGRERRFGMTSAQIRGK</sequence>
<dbReference type="GO" id="GO:0071555">
    <property type="term" value="P:cell wall organization"/>
    <property type="evidence" value="ECO:0007669"/>
    <property type="project" value="UniProtKB-KW"/>
</dbReference>
<dbReference type="EMBL" id="AEVO01000042">
    <property type="protein sequence ID" value="EFY07284.1"/>
    <property type="molecule type" value="Genomic_DNA"/>
</dbReference>
<dbReference type="GO" id="GO:0009252">
    <property type="term" value="P:peptidoglycan biosynthetic process"/>
    <property type="evidence" value="ECO:0007669"/>
    <property type="project" value="UniProtKB-UniRule"/>
</dbReference>
<dbReference type="HOGENOM" id="CLU_038505_1_1_6"/>
<feature type="binding site" evidence="2">
    <location>
        <position position="73"/>
    </location>
    <ligand>
        <name>substrate</name>
    </ligand>
</feature>
<comment type="cofactor">
    <cofactor evidence="2">
        <name>Mg(2+)</name>
        <dbReference type="ChEBI" id="CHEBI:18420"/>
    </cofactor>
    <text evidence="2">Binds 2 magnesium ions per subunit.</text>
</comment>
<gene>
    <name evidence="2 3" type="primary">uppS</name>
    <name evidence="3" type="ORF">HMPREF9444_00865</name>
</gene>
<evidence type="ECO:0000256" key="2">
    <source>
        <dbReference type="HAMAP-Rule" id="MF_01139"/>
    </source>
</evidence>
<feature type="binding site" evidence="2">
    <location>
        <begin position="67"/>
        <end position="69"/>
    </location>
    <ligand>
        <name>substrate</name>
    </ligand>
</feature>
<feature type="binding site" evidence="2">
    <location>
        <begin position="194"/>
        <end position="196"/>
    </location>
    <ligand>
        <name>substrate</name>
    </ligand>
</feature>
<name>E8LJI6_SUCHY</name>
<feature type="binding site" evidence="2">
    <location>
        <begin position="23"/>
        <end position="26"/>
    </location>
    <ligand>
        <name>substrate</name>
    </ligand>
</feature>
<dbReference type="FunFam" id="3.40.1180.10:FF:000001">
    <property type="entry name" value="(2E,6E)-farnesyl-diphosphate-specific ditrans,polycis-undecaprenyl-diphosphate synthase"/>
    <property type="match status" value="1"/>
</dbReference>
<keyword evidence="1 2" id="KW-0808">Transferase</keyword>
<feature type="binding site" evidence="2">
    <location>
        <position position="27"/>
    </location>
    <ligand>
        <name>substrate</name>
    </ligand>
</feature>
<dbReference type="eggNOG" id="COG0020">
    <property type="taxonomic scope" value="Bacteria"/>
</dbReference>
<comment type="function">
    <text evidence="2">Catalyzes the sequential condensation of isopentenyl diphosphate (IPP) with (2E,6E)-farnesyl diphosphate (E,E-FPP) to yield (2Z,6Z,10Z,14Z,18Z,22Z,26Z,30Z,34E,38E)-undecaprenyl diphosphate (di-trans,octa-cis-UPP). UPP is the precursor of glycosyl carrier lipid in the biosynthesis of bacterial cell wall polysaccharide components such as peptidoglycan and lipopolysaccharide.</text>
</comment>
<dbReference type="GO" id="GO:0016094">
    <property type="term" value="P:polyprenol biosynthetic process"/>
    <property type="evidence" value="ECO:0007669"/>
    <property type="project" value="TreeGrafter"/>
</dbReference>
<dbReference type="Proteomes" id="UP000018458">
    <property type="component" value="Unassembled WGS sequence"/>
</dbReference>
<dbReference type="GO" id="GO:0000287">
    <property type="term" value="F:magnesium ion binding"/>
    <property type="evidence" value="ECO:0007669"/>
    <property type="project" value="UniProtKB-UniRule"/>
</dbReference>
<dbReference type="GO" id="GO:0008834">
    <property type="term" value="F:ditrans,polycis-undecaprenyl-diphosphate synthase [(2E,6E)-farnesyl-diphosphate specific] activity"/>
    <property type="evidence" value="ECO:0007669"/>
    <property type="project" value="UniProtKB-UniRule"/>
</dbReference>
<comment type="similarity">
    <text evidence="2">Belongs to the UPP synthase family.</text>
</comment>
<dbReference type="NCBIfam" id="TIGR00055">
    <property type="entry name" value="uppS"/>
    <property type="match status" value="1"/>
</dbReference>
<dbReference type="PROSITE" id="PS01066">
    <property type="entry name" value="UPP_SYNTHASE"/>
    <property type="match status" value="1"/>
</dbReference>
<dbReference type="InterPro" id="IPR018520">
    <property type="entry name" value="UPP_synth-like_CS"/>
</dbReference>
<accession>E8LJI6</accession>
<feature type="binding site" evidence="2">
    <location>
        <position position="39"/>
    </location>
    <ligand>
        <name>substrate</name>
    </ligand>
</feature>
<dbReference type="EC" id="2.5.1.31" evidence="2"/>
<dbReference type="STRING" id="762983.HMPREF9444_00865"/>
<dbReference type="CDD" id="cd00475">
    <property type="entry name" value="Cis_IPPS"/>
    <property type="match status" value="1"/>
</dbReference>
<evidence type="ECO:0000313" key="3">
    <source>
        <dbReference type="EMBL" id="EFY07284.1"/>
    </source>
</evidence>
<comment type="subunit">
    <text evidence="2">Homodimer.</text>
</comment>
<keyword evidence="2" id="KW-0133">Cell shape</keyword>
<dbReference type="Pfam" id="PF01255">
    <property type="entry name" value="Prenyltransf"/>
    <property type="match status" value="1"/>
</dbReference>
<comment type="caution">
    <text evidence="3">The sequence shown here is derived from an EMBL/GenBank/DDBJ whole genome shotgun (WGS) entry which is preliminary data.</text>
</comment>
<keyword evidence="2" id="KW-0479">Metal-binding</keyword>
<feature type="binding site" evidence="2">
    <location>
        <position position="188"/>
    </location>
    <ligand>
        <name>substrate</name>
    </ligand>
</feature>
<feature type="binding site" evidence="2">
    <location>
        <position position="71"/>
    </location>
    <ligand>
        <name>substrate</name>
    </ligand>
</feature>
<dbReference type="Gene3D" id="3.40.1180.10">
    <property type="entry name" value="Decaprenyl diphosphate synthase-like"/>
    <property type="match status" value="1"/>
</dbReference>
<reference evidence="3 4" key="1">
    <citation type="submission" date="2011-01" db="EMBL/GenBank/DDBJ databases">
        <authorList>
            <person name="Weinstock G."/>
            <person name="Sodergren E."/>
            <person name="Clifton S."/>
            <person name="Fulton L."/>
            <person name="Fulton B."/>
            <person name="Courtney L."/>
            <person name="Fronick C."/>
            <person name="Harrison M."/>
            <person name="Strong C."/>
            <person name="Farmer C."/>
            <person name="Delahaunty K."/>
            <person name="Markovic C."/>
            <person name="Hall O."/>
            <person name="Minx P."/>
            <person name="Tomlinson C."/>
            <person name="Mitreva M."/>
            <person name="Hou S."/>
            <person name="Chen J."/>
            <person name="Wollam A."/>
            <person name="Pepin K.H."/>
            <person name="Johnson M."/>
            <person name="Bhonagiri V."/>
            <person name="Zhang X."/>
            <person name="Suruliraj S."/>
            <person name="Warren W."/>
            <person name="Chinwalla A."/>
            <person name="Mardis E.R."/>
            <person name="Wilson R.K."/>
        </authorList>
    </citation>
    <scope>NUCLEOTIDE SEQUENCE [LARGE SCALE GENOMIC DNA]</scope>
    <source>
        <strain evidence="4">DSM 22608 / JCM 16073 / KCTC 15190 / YIT 12066</strain>
    </source>
</reference>
<keyword evidence="2" id="KW-0961">Cell wall biogenesis/degradation</keyword>
<dbReference type="AlphaFoldDB" id="E8LJI6"/>
<dbReference type="SUPFAM" id="SSF64005">
    <property type="entry name" value="Undecaprenyl diphosphate synthase"/>
    <property type="match status" value="1"/>
</dbReference>
<dbReference type="GO" id="GO:0005829">
    <property type="term" value="C:cytosol"/>
    <property type="evidence" value="ECO:0007669"/>
    <property type="project" value="TreeGrafter"/>
</dbReference>
<protein>
    <recommendedName>
        <fullName evidence="2">Ditrans,polycis-undecaprenyl-diphosphate synthase ((2E,6E)-farnesyl-diphosphate specific)</fullName>
        <ecNumber evidence="2">2.5.1.31</ecNumber>
    </recommendedName>
    <alternativeName>
        <fullName evidence="2">Ditrans,polycis-undecaprenylcistransferase</fullName>
    </alternativeName>
    <alternativeName>
        <fullName evidence="2">Undecaprenyl diphosphate synthase</fullName>
        <shortName evidence="2">UDS</shortName>
    </alternativeName>
    <alternativeName>
        <fullName evidence="2">Undecaprenyl pyrophosphate synthase</fullName>
        <shortName evidence="2">UPP synthase</shortName>
    </alternativeName>
</protein>
<dbReference type="InterPro" id="IPR001441">
    <property type="entry name" value="UPP_synth-like"/>
</dbReference>